<evidence type="ECO:0000313" key="9">
    <source>
        <dbReference type="Proteomes" id="UP000545507"/>
    </source>
</evidence>
<dbReference type="InterPro" id="IPR036010">
    <property type="entry name" value="2Fe-2S_ferredoxin-like_sf"/>
</dbReference>
<dbReference type="PIRSF" id="PIRSF036557">
    <property type="entry name" value="XdhA_RC"/>
    <property type="match status" value="1"/>
</dbReference>
<dbReference type="GO" id="GO:0004854">
    <property type="term" value="F:xanthine dehydrogenase activity"/>
    <property type="evidence" value="ECO:0007669"/>
    <property type="project" value="UniProtKB-EC"/>
</dbReference>
<dbReference type="PROSITE" id="PS00197">
    <property type="entry name" value="2FE2S_FER_1"/>
    <property type="match status" value="1"/>
</dbReference>
<dbReference type="Gene3D" id="3.30.465.10">
    <property type="match status" value="1"/>
</dbReference>
<dbReference type="PROSITE" id="PS51387">
    <property type="entry name" value="FAD_PCMH"/>
    <property type="match status" value="1"/>
</dbReference>
<dbReference type="InterPro" id="IPR005107">
    <property type="entry name" value="CO_DH_flav_C"/>
</dbReference>
<evidence type="ECO:0000256" key="5">
    <source>
        <dbReference type="ARBA" id="ARBA00023004"/>
    </source>
</evidence>
<dbReference type="Pfam" id="PF00941">
    <property type="entry name" value="FAD_binding_5"/>
    <property type="match status" value="1"/>
</dbReference>
<dbReference type="InterPro" id="IPR016208">
    <property type="entry name" value="Ald_Oxase/xanthine_DH-like"/>
</dbReference>
<evidence type="ECO:0000256" key="4">
    <source>
        <dbReference type="ARBA" id="ARBA00023002"/>
    </source>
</evidence>
<gene>
    <name evidence="8" type="primary">xdhA</name>
    <name evidence="8" type="ORF">F3K02_14580</name>
</gene>
<dbReference type="InterPro" id="IPR012675">
    <property type="entry name" value="Beta-grasp_dom_sf"/>
</dbReference>
<dbReference type="PANTHER" id="PTHR45444">
    <property type="entry name" value="XANTHINE DEHYDROGENASE"/>
    <property type="match status" value="1"/>
</dbReference>
<dbReference type="GO" id="GO:0071949">
    <property type="term" value="F:FAD binding"/>
    <property type="evidence" value="ECO:0007669"/>
    <property type="project" value="InterPro"/>
</dbReference>
<feature type="domain" description="2Fe-2S ferredoxin-type" evidence="6">
    <location>
        <begin position="8"/>
        <end position="93"/>
    </location>
</feature>
<dbReference type="RefSeq" id="WP_177136346.1">
    <property type="nucleotide sequence ID" value="NZ_VYGV01000012.1"/>
</dbReference>
<dbReference type="InterPro" id="IPR036318">
    <property type="entry name" value="FAD-bd_PCMH-like_sf"/>
</dbReference>
<dbReference type="InterPro" id="IPR016166">
    <property type="entry name" value="FAD-bd_PCMH"/>
</dbReference>
<feature type="domain" description="FAD-binding PCMH-type" evidence="7">
    <location>
        <begin position="200"/>
        <end position="381"/>
    </location>
</feature>
<dbReference type="InterPro" id="IPR016167">
    <property type="entry name" value="FAD-bd_PCMH_sub1"/>
</dbReference>
<dbReference type="EC" id="1.17.1.4" evidence="8"/>
<dbReference type="SUPFAM" id="SSF47741">
    <property type="entry name" value="CO dehydrogenase ISP C-domain like"/>
    <property type="match status" value="1"/>
</dbReference>
<dbReference type="InterPro" id="IPR001041">
    <property type="entry name" value="2Fe-2S_ferredoxin-type"/>
</dbReference>
<dbReference type="SUPFAM" id="SSF55447">
    <property type="entry name" value="CO dehydrogenase flavoprotein C-terminal domain-like"/>
    <property type="match status" value="1"/>
</dbReference>
<keyword evidence="3" id="KW-0274">FAD</keyword>
<dbReference type="Proteomes" id="UP000545507">
    <property type="component" value="Unassembled WGS sequence"/>
</dbReference>
<proteinExistence type="predicted"/>
<dbReference type="SMART" id="SM01092">
    <property type="entry name" value="CO_deh_flav_C"/>
    <property type="match status" value="1"/>
</dbReference>
<evidence type="ECO:0000259" key="6">
    <source>
        <dbReference type="PROSITE" id="PS51085"/>
    </source>
</evidence>
<comment type="caution">
    <text evidence="8">The sequence shown here is derived from an EMBL/GenBank/DDBJ whole genome shotgun (WGS) entry which is preliminary data.</text>
</comment>
<keyword evidence="2" id="KW-0479">Metal-binding</keyword>
<dbReference type="AlphaFoldDB" id="A0A7Y8GX31"/>
<dbReference type="InterPro" id="IPR002888">
    <property type="entry name" value="2Fe-2S-bd"/>
</dbReference>
<dbReference type="InterPro" id="IPR006058">
    <property type="entry name" value="2Fe2S_fd_BS"/>
</dbReference>
<dbReference type="PANTHER" id="PTHR45444:SF3">
    <property type="entry name" value="XANTHINE DEHYDROGENASE"/>
    <property type="match status" value="1"/>
</dbReference>
<dbReference type="Gene3D" id="3.30.390.50">
    <property type="entry name" value="CO dehydrogenase flavoprotein, C-terminal domain"/>
    <property type="match status" value="1"/>
</dbReference>
<keyword evidence="4 8" id="KW-0560">Oxidoreductase</keyword>
<dbReference type="InterPro" id="IPR014307">
    <property type="entry name" value="Xanthine_DH_ssu"/>
</dbReference>
<dbReference type="CDD" id="cd00207">
    <property type="entry name" value="fer2"/>
    <property type="match status" value="1"/>
</dbReference>
<dbReference type="InterPro" id="IPR002346">
    <property type="entry name" value="Mopterin_DH_FAD-bd"/>
</dbReference>
<evidence type="ECO:0000259" key="7">
    <source>
        <dbReference type="PROSITE" id="PS51387"/>
    </source>
</evidence>
<organism evidence="8 9">
    <name type="scientific">Hydrogenophaga aromaticivorans</name>
    <dbReference type="NCBI Taxonomy" id="2610898"/>
    <lineage>
        <taxon>Bacteria</taxon>
        <taxon>Pseudomonadati</taxon>
        <taxon>Pseudomonadota</taxon>
        <taxon>Betaproteobacteria</taxon>
        <taxon>Burkholderiales</taxon>
        <taxon>Comamonadaceae</taxon>
        <taxon>Hydrogenophaga</taxon>
    </lineage>
</organism>
<evidence type="ECO:0000256" key="3">
    <source>
        <dbReference type="ARBA" id="ARBA00022827"/>
    </source>
</evidence>
<dbReference type="Pfam" id="PF00111">
    <property type="entry name" value="Fer2"/>
    <property type="match status" value="1"/>
</dbReference>
<dbReference type="SUPFAM" id="SSF54292">
    <property type="entry name" value="2Fe-2S ferredoxin-like"/>
    <property type="match status" value="1"/>
</dbReference>
<dbReference type="Pfam" id="PF01799">
    <property type="entry name" value="Fer2_2"/>
    <property type="match status" value="1"/>
</dbReference>
<dbReference type="SUPFAM" id="SSF56176">
    <property type="entry name" value="FAD-binding/transporter-associated domain-like"/>
    <property type="match status" value="1"/>
</dbReference>
<accession>A0A7Y8GX31</accession>
<dbReference type="Gene3D" id="1.10.150.120">
    <property type="entry name" value="[2Fe-2S]-binding domain"/>
    <property type="match status" value="1"/>
</dbReference>
<dbReference type="NCBIfam" id="TIGR02963">
    <property type="entry name" value="xanthine_xdhA"/>
    <property type="match status" value="1"/>
</dbReference>
<dbReference type="Gene3D" id="3.10.20.30">
    <property type="match status" value="1"/>
</dbReference>
<evidence type="ECO:0000313" key="8">
    <source>
        <dbReference type="EMBL" id="NWF46465.1"/>
    </source>
</evidence>
<dbReference type="InterPro" id="IPR016169">
    <property type="entry name" value="FAD-bd_PCMH_sub2"/>
</dbReference>
<dbReference type="EMBL" id="VYGV01000012">
    <property type="protein sequence ID" value="NWF46465.1"/>
    <property type="molecule type" value="Genomic_DNA"/>
</dbReference>
<keyword evidence="1" id="KW-0285">Flavoprotein</keyword>
<protein>
    <submittedName>
        <fullName evidence="8">Xanthine dehydrogenase small subunit</fullName>
        <ecNumber evidence="8">1.17.1.4</ecNumber>
    </submittedName>
</protein>
<dbReference type="PROSITE" id="PS51085">
    <property type="entry name" value="2FE2S_FER_2"/>
    <property type="match status" value="1"/>
</dbReference>
<evidence type="ECO:0000256" key="1">
    <source>
        <dbReference type="ARBA" id="ARBA00022630"/>
    </source>
</evidence>
<sequence>MNSKISAQTLRFVRRGQAVALGNVAPDRTLLEVLREDLQLTATKEGCGEGDCGACTVVLAQAVNGKLQYQAINSCIRLAHSVDGMAVFTAEDLSAPTLKAGASPDLHPCQEAMVQCHGSQCGFCTPGFVMSLFGMYQNSRGGQGITREQAQVDLSGNLCRCTGYRPILDAAEKMGSLPLPAGCGVDEAATVAALKALKPRQNGDENYLRPTTLVALLQARSAHPKAQVVAGCTDVGLWVTKLHKRFERVLDVTAARELQRVETYPHHIAIGAAVNLTDAFAALVKERPQLKTFSQRFAGLPVRNSGTLGGNVANGSPIGDAMPLLIALGASVVLMRWKKTAAGGEIAHRELRLEDLYTGYRTNVMRADELLCWIKVPRPENTAFMRVYKISKRFDDDISAVCLAIQMTLKDGTVQQVSIGAGGVAATPARAHQTEAALRGQPWNADTVMAATAALRAEFQPISDMRASAAYRQTVLGNLLRRFWLESQGMTTINLESLTASSLEATA</sequence>
<reference evidence="8 9" key="1">
    <citation type="submission" date="2019-09" db="EMBL/GenBank/DDBJ databases">
        <title>Hydrogenophaga aromatica sp. nov., isolated from a para-xylene-degrading enrichment culture.</title>
        <authorList>
            <person name="Tancsics A."/>
            <person name="Banerjee S."/>
        </authorList>
    </citation>
    <scope>NUCLEOTIDE SEQUENCE [LARGE SCALE GENOMIC DNA]</scope>
    <source>
        <strain evidence="8 9">D2P1</strain>
    </source>
</reference>
<name>A0A7Y8GX31_9BURK</name>
<dbReference type="Gene3D" id="3.30.43.10">
    <property type="entry name" value="Uridine Diphospho-n-acetylenolpyruvylglucosamine Reductase, domain 2"/>
    <property type="match status" value="1"/>
</dbReference>
<dbReference type="Pfam" id="PF03450">
    <property type="entry name" value="CO_deh_flav_C"/>
    <property type="match status" value="1"/>
</dbReference>
<dbReference type="InterPro" id="IPR036683">
    <property type="entry name" value="CO_DH_flav_C_dom_sf"/>
</dbReference>
<evidence type="ECO:0000256" key="2">
    <source>
        <dbReference type="ARBA" id="ARBA00022723"/>
    </source>
</evidence>
<dbReference type="InterPro" id="IPR036884">
    <property type="entry name" value="2Fe-2S-bd_dom_sf"/>
</dbReference>
<dbReference type="GO" id="GO:0005506">
    <property type="term" value="F:iron ion binding"/>
    <property type="evidence" value="ECO:0007669"/>
    <property type="project" value="InterPro"/>
</dbReference>
<dbReference type="GO" id="GO:0051537">
    <property type="term" value="F:2 iron, 2 sulfur cluster binding"/>
    <property type="evidence" value="ECO:0007669"/>
    <property type="project" value="InterPro"/>
</dbReference>
<dbReference type="InterPro" id="IPR012175">
    <property type="entry name" value="Xanth_DH_ssu_bac"/>
</dbReference>
<keyword evidence="9" id="KW-1185">Reference proteome</keyword>
<keyword evidence="5" id="KW-0408">Iron</keyword>